<gene>
    <name evidence="2" type="ORF">PBS003_LOCUS6755</name>
</gene>
<name>A0AAU9L6A2_9STRA</name>
<organism evidence="2 3">
    <name type="scientific">Peronospora belbahrii</name>
    <dbReference type="NCBI Taxonomy" id="622444"/>
    <lineage>
        <taxon>Eukaryota</taxon>
        <taxon>Sar</taxon>
        <taxon>Stramenopiles</taxon>
        <taxon>Oomycota</taxon>
        <taxon>Peronosporomycetes</taxon>
        <taxon>Peronosporales</taxon>
        <taxon>Peronosporaceae</taxon>
        <taxon>Peronospora</taxon>
    </lineage>
</organism>
<dbReference type="PANTHER" id="PTHR37984">
    <property type="entry name" value="PROTEIN CBG26694"/>
    <property type="match status" value="1"/>
</dbReference>
<dbReference type="PANTHER" id="PTHR37984:SF5">
    <property type="entry name" value="PROTEIN NYNRIN-LIKE"/>
    <property type="match status" value="1"/>
</dbReference>
<dbReference type="PROSITE" id="PS50994">
    <property type="entry name" value="INTEGRASE"/>
    <property type="match status" value="1"/>
</dbReference>
<evidence type="ECO:0000313" key="3">
    <source>
        <dbReference type="Proteomes" id="UP001160483"/>
    </source>
</evidence>
<dbReference type="GO" id="GO:0003676">
    <property type="term" value="F:nucleic acid binding"/>
    <property type="evidence" value="ECO:0007669"/>
    <property type="project" value="InterPro"/>
</dbReference>
<proteinExistence type="predicted"/>
<evidence type="ECO:0000259" key="1">
    <source>
        <dbReference type="PROSITE" id="PS50994"/>
    </source>
</evidence>
<dbReference type="InterPro" id="IPR036397">
    <property type="entry name" value="RNaseH_sf"/>
</dbReference>
<dbReference type="InterPro" id="IPR012337">
    <property type="entry name" value="RNaseH-like_sf"/>
</dbReference>
<feature type="domain" description="Integrase catalytic" evidence="1">
    <location>
        <begin position="1"/>
        <end position="138"/>
    </location>
</feature>
<reference evidence="2" key="1">
    <citation type="submission" date="2021-11" db="EMBL/GenBank/DDBJ databases">
        <authorList>
            <person name="Islam A."/>
            <person name="Islam S."/>
            <person name="Flora M.S."/>
            <person name="Rahman M."/>
            <person name="Ziaur R.M."/>
            <person name="Epstein J.H."/>
            <person name="Hassan M."/>
            <person name="Klassen M."/>
            <person name="Woodard K."/>
            <person name="Webb A."/>
            <person name="Webby R.J."/>
            <person name="El Zowalaty M.E."/>
        </authorList>
    </citation>
    <scope>NUCLEOTIDE SEQUENCE</scope>
    <source>
        <strain evidence="2">Pbs3</strain>
    </source>
</reference>
<dbReference type="AlphaFoldDB" id="A0AAU9L6A2"/>
<accession>A0AAU9L6A2</accession>
<sequence length="141" mass="16201">MDHITSLLRASRMAQAIAEGYEECVFCRFGASEAIRYDREPGLKSDFFRAFSCMVGQHQQAAMVYRPQANGTLRRMVQILTRSIKMYVFDFRQQDWDEYVECLAFAMNTAQTDSGKGHHFIWSMVGMLEPTSLSLSLHLTL</sequence>
<dbReference type="InterPro" id="IPR001584">
    <property type="entry name" value="Integrase_cat-core"/>
</dbReference>
<dbReference type="Proteomes" id="UP001160483">
    <property type="component" value="Unassembled WGS sequence"/>
</dbReference>
<evidence type="ECO:0000313" key="2">
    <source>
        <dbReference type="EMBL" id="CAH0480129.1"/>
    </source>
</evidence>
<protein>
    <recommendedName>
        <fullName evidence="1">Integrase catalytic domain-containing protein</fullName>
    </recommendedName>
</protein>
<dbReference type="Gene3D" id="3.30.420.10">
    <property type="entry name" value="Ribonuclease H-like superfamily/Ribonuclease H"/>
    <property type="match status" value="1"/>
</dbReference>
<dbReference type="InterPro" id="IPR050951">
    <property type="entry name" value="Retrovirus_Pol_polyprotein"/>
</dbReference>
<comment type="caution">
    <text evidence="2">The sequence shown here is derived from an EMBL/GenBank/DDBJ whole genome shotgun (WGS) entry which is preliminary data.</text>
</comment>
<dbReference type="EMBL" id="CAKKTJ010000322">
    <property type="protein sequence ID" value="CAH0480129.1"/>
    <property type="molecule type" value="Genomic_DNA"/>
</dbReference>
<dbReference type="SUPFAM" id="SSF53098">
    <property type="entry name" value="Ribonuclease H-like"/>
    <property type="match status" value="1"/>
</dbReference>
<dbReference type="GO" id="GO:0015074">
    <property type="term" value="P:DNA integration"/>
    <property type="evidence" value="ECO:0007669"/>
    <property type="project" value="InterPro"/>
</dbReference>